<dbReference type="Proteomes" id="UP000644010">
    <property type="component" value="Unassembled WGS sequence"/>
</dbReference>
<organism evidence="2 3">
    <name type="scientific">Parabacteroides segnis</name>
    <dbReference type="NCBI Taxonomy" id="2763058"/>
    <lineage>
        <taxon>Bacteria</taxon>
        <taxon>Pseudomonadati</taxon>
        <taxon>Bacteroidota</taxon>
        <taxon>Bacteroidia</taxon>
        <taxon>Bacteroidales</taxon>
        <taxon>Tannerellaceae</taxon>
        <taxon>Parabacteroides</taxon>
    </lineage>
</organism>
<keyword evidence="1" id="KW-1133">Transmembrane helix</keyword>
<dbReference type="RefSeq" id="WP_186958264.1">
    <property type="nucleotide sequence ID" value="NZ_JACOOI010000002.1"/>
</dbReference>
<dbReference type="InterPro" id="IPR010718">
    <property type="entry name" value="DUF1294"/>
</dbReference>
<sequence length="90" mass="10264">MDTNALLMYYLLGINAVTFALYGIDKLKSQKGWRRIPEKTLLMLAVIGGSMGALCGMRLFHHKTKHKKFYLGVPILLAIQIALICYFRFI</sequence>
<evidence type="ECO:0000313" key="2">
    <source>
        <dbReference type="EMBL" id="MBC5641884.1"/>
    </source>
</evidence>
<dbReference type="PIRSF" id="PIRSF002599">
    <property type="entry name" value="Cold_shock_A"/>
    <property type="match status" value="1"/>
</dbReference>
<evidence type="ECO:0000256" key="1">
    <source>
        <dbReference type="SAM" id="Phobius"/>
    </source>
</evidence>
<keyword evidence="1" id="KW-0812">Transmembrane</keyword>
<dbReference type="InterPro" id="IPR012156">
    <property type="entry name" value="Cold_shock_CspA"/>
</dbReference>
<feature type="transmembrane region" description="Helical" evidence="1">
    <location>
        <begin position="71"/>
        <end position="89"/>
    </location>
</feature>
<name>A0ABR7DYB0_9BACT</name>
<feature type="transmembrane region" description="Helical" evidence="1">
    <location>
        <begin position="40"/>
        <end position="59"/>
    </location>
</feature>
<dbReference type="EMBL" id="JACOOI010000002">
    <property type="protein sequence ID" value="MBC5641884.1"/>
    <property type="molecule type" value="Genomic_DNA"/>
</dbReference>
<feature type="transmembrane region" description="Helical" evidence="1">
    <location>
        <begin position="6"/>
        <end position="24"/>
    </location>
</feature>
<gene>
    <name evidence="2" type="ORF">H8S77_03125</name>
</gene>
<keyword evidence="1" id="KW-0472">Membrane</keyword>
<protein>
    <submittedName>
        <fullName evidence="2">DUF1294 domain-containing protein</fullName>
    </submittedName>
</protein>
<accession>A0ABR7DYB0</accession>
<proteinExistence type="predicted"/>
<comment type="caution">
    <text evidence="2">The sequence shown here is derived from an EMBL/GenBank/DDBJ whole genome shotgun (WGS) entry which is preliminary data.</text>
</comment>
<reference evidence="2 3" key="1">
    <citation type="submission" date="2020-08" db="EMBL/GenBank/DDBJ databases">
        <title>Genome public.</title>
        <authorList>
            <person name="Liu C."/>
            <person name="Sun Q."/>
        </authorList>
    </citation>
    <scope>NUCLEOTIDE SEQUENCE [LARGE SCALE GENOMIC DNA]</scope>
    <source>
        <strain evidence="2 3">BX2</strain>
    </source>
</reference>
<evidence type="ECO:0000313" key="3">
    <source>
        <dbReference type="Proteomes" id="UP000644010"/>
    </source>
</evidence>
<keyword evidence="3" id="KW-1185">Reference proteome</keyword>
<dbReference type="Pfam" id="PF06961">
    <property type="entry name" value="DUF1294"/>
    <property type="match status" value="1"/>
</dbReference>